<proteinExistence type="predicted"/>
<accession>A0A6L2NV50</accession>
<protein>
    <submittedName>
        <fullName evidence="2">Uncharacterized protein</fullName>
    </submittedName>
</protein>
<sequence>MDPYNHSTPISTKIPILDTGKFEQWKFRIQQYLQHERYALWEVIEFGDSYKAPPEETAKYKGLAGEVSSSTKKKGRIMAITAEDINIKNFGGNEATEKIKKNQLNSNMEDEGLKNHALMADEEELPIEYALMSKSSSSSDNEMGLPEFVDDTVTDYTRPTPSIYVSKSVSEEQEKRWKSNNSSFFEQGGSSGNVVSKPMIKFVKESGYPNATKVNNTENARKPTVKYVEMYRNTSQSLRIVDFLEASHIRYALMVCPTVYVSHIRQFWSTKNLAKVNGRRRTVSESSIKKHLKLNDEEDEIAFPTKDVRYGEAFPTVTRLDAGQHRENIAKTFAMPNEALPRVTSLSGGEGRFAQEDAPNIGGMDQGEDLLVGDTVRDSDKSADKGSDSTDEMANVLSTLGATNILASGGLRSVFTIASLSVATASTGVSPAVATTSGSFSTAAIFTIASLATPTTRVTRSLRGVVIGSSSPISINIPSISKKDKEKGK</sequence>
<evidence type="ECO:0000256" key="1">
    <source>
        <dbReference type="SAM" id="MobiDB-lite"/>
    </source>
</evidence>
<evidence type="ECO:0000313" key="2">
    <source>
        <dbReference type="EMBL" id="GEU89986.1"/>
    </source>
</evidence>
<gene>
    <name evidence="2" type="ORF">Tci_061964</name>
</gene>
<organism evidence="2">
    <name type="scientific">Tanacetum cinerariifolium</name>
    <name type="common">Dalmatian daisy</name>
    <name type="synonym">Chrysanthemum cinerariifolium</name>
    <dbReference type="NCBI Taxonomy" id="118510"/>
    <lineage>
        <taxon>Eukaryota</taxon>
        <taxon>Viridiplantae</taxon>
        <taxon>Streptophyta</taxon>
        <taxon>Embryophyta</taxon>
        <taxon>Tracheophyta</taxon>
        <taxon>Spermatophyta</taxon>
        <taxon>Magnoliopsida</taxon>
        <taxon>eudicotyledons</taxon>
        <taxon>Gunneridae</taxon>
        <taxon>Pentapetalae</taxon>
        <taxon>asterids</taxon>
        <taxon>campanulids</taxon>
        <taxon>Asterales</taxon>
        <taxon>Asteraceae</taxon>
        <taxon>Asteroideae</taxon>
        <taxon>Anthemideae</taxon>
        <taxon>Anthemidinae</taxon>
        <taxon>Tanacetum</taxon>
    </lineage>
</organism>
<feature type="region of interest" description="Disordered" evidence="1">
    <location>
        <begin position="347"/>
        <end position="367"/>
    </location>
</feature>
<dbReference type="EMBL" id="BKCJ010010083">
    <property type="protein sequence ID" value="GEU89986.1"/>
    <property type="molecule type" value="Genomic_DNA"/>
</dbReference>
<comment type="caution">
    <text evidence="2">The sequence shown here is derived from an EMBL/GenBank/DDBJ whole genome shotgun (WGS) entry which is preliminary data.</text>
</comment>
<reference evidence="2" key="1">
    <citation type="journal article" date="2019" name="Sci. Rep.">
        <title>Draft genome of Tanacetum cinerariifolium, the natural source of mosquito coil.</title>
        <authorList>
            <person name="Yamashiro T."/>
            <person name="Shiraishi A."/>
            <person name="Satake H."/>
            <person name="Nakayama K."/>
        </authorList>
    </citation>
    <scope>NUCLEOTIDE SEQUENCE</scope>
</reference>
<dbReference type="AlphaFoldDB" id="A0A6L2NV50"/>
<name>A0A6L2NV50_TANCI</name>